<feature type="transmembrane region" description="Helical" evidence="4">
    <location>
        <begin position="1378"/>
        <end position="1404"/>
    </location>
</feature>
<dbReference type="InterPro" id="IPR036736">
    <property type="entry name" value="ACP-like_sf"/>
</dbReference>
<dbReference type="Gene3D" id="2.160.10.10">
    <property type="entry name" value="Hexapeptide repeat proteins"/>
    <property type="match status" value="3"/>
</dbReference>
<dbReference type="GO" id="GO:0031956">
    <property type="term" value="F:medium-chain fatty acid-CoA ligase activity"/>
    <property type="evidence" value="ECO:0007669"/>
    <property type="project" value="TreeGrafter"/>
</dbReference>
<dbReference type="GO" id="GO:0006631">
    <property type="term" value="P:fatty acid metabolic process"/>
    <property type="evidence" value="ECO:0007669"/>
    <property type="project" value="TreeGrafter"/>
</dbReference>
<keyword evidence="1" id="KW-0596">Phosphopantetheine</keyword>
<dbReference type="PANTHER" id="PTHR43201">
    <property type="entry name" value="ACYL-COA SYNTHETASE"/>
    <property type="match status" value="1"/>
</dbReference>
<sequence>MTDLPGSPSQGQLLRLRKEASHQDSPQQLSSLLSSNPGTWPVREFRDLILAFQDIYKSLPEERKAQEDESITFLRTQVKQATPFLAELIGSDPRAGLIDATTGRNLTHGAIRSFVQNFELPVGPSQHGKPRIAVILPNGPIMALAVLSFANRYTMVPMASNTVPEQLQMDIRQVQADAVVALDDDIAKLKLNDGSRPVFGLQHLEDLTFQVVSSYNTTSVKSTFSPNAANDIAIILFTSGTSGTKKLVPITIFNLIAGTMATIESVELAETDTCLNMMPLNHVGGILRSILSPILAGGATICCPSFDPSMFWDAVESPYMTPTWYYATPTMHQMILGEAEHRPEAVAQSVIKFICNAGAGLPPTLAMQLRDMFHCVILPSYGMTECMPIAAPPKNYALDRHGTSGRIVGPDVAILTEEGQPVARCGMLGHICIRGSPAFEGYLTADGKIDKSAFNASGWFDTGDLGYLDADNFLYITGRSKEVINRGGEIISPVEVEDAVLAAAKDPESPLYGRVTETLAFSVPDEVLQEVVGAVIVTPAGSTRPDLRQLHEALQPIIHQPKWPAVIVYMDRVPKSNNKIQRIKLAQRLTLETLTPTTPLADRHFEAICPPNGTPLSTSIPKKACVVDDQIIKTTLARQDSVESVHVHINPRDGFAHAVLFGQHPDIEFVKPSDFHHELDGYLIPGRITPLNCPMPLDVFGNPDHAAIEAAIRARNSDGNLTDTQRRVREVFATALSCTTEDISSSTDFFAAGGDSLSAGRLVSQLRREFGIFLAGDILFHHSTVGDIETKIVEAVEIKAAKGDEGEVELPGCEETYSSTNPIVMFFHLFPIAFFFPMKRAFQWLVFAYVVAECSIRIPIRFELIGRLVLIVLAVLAARVAGHILFPFCALGWKWLFLGRYKEGIYPMWGPYHTRWWLAQKASQVCGRGIFNHFNWSRVLFYRMMGMKIGKNVTISRSAKVGEYDLIEIGDNVVLDNCQCRPFAVERNTSMLLKRIRIGKDSTVGTKSIIAPGADIPENTCIGPNSSSWELQDADESNRDLLSTRIPQPHWIFVLLIVEPIRIIVWTAARLTWMGGLVPMVKQFPAYSNDMFLATLEWYTSGRRIGLHIAARICRAIGGPLVLFATVLIFKTLLDLICGKPKPGPASKMSTRQKVRSAVLAQILPHGDIHELTRIAGRHYELVSMAIRLLGGKVGKRIYWPSVGPALPDFDLVEVGNDVVFGSRSTIVTSDGYGRDRVVIGDGTMVGDRVVALPGVTIGRDAMIGSGALLRRNGDYPSNTIWTGSKGGDAVQFPTSNSVTTSTAPTVVGSSNSSQDGYSDDEKHPSEKTFPDEKPTRVVTKGTNNSTEDIPEKDTCKPFGRAFYRGEANYYVLRIWQIVIYSCLSVIFTTVYWLLTVVFSLLCLRAVLTHTSMPGFGEGPWRPFVLYGVLASFLSAISFFQSFLAFGIVIGCKWMVMGRRKEGAFHWDKSSYNQRWQFLLSCETLIKDCYGETGLLPMITGSVYITWYYRLLGATIGKDCAIHANGTPNVFFTEPDLLTLGNRVAVDDASLVCHLNSRGEFELHTLKVGDRSILRAGSRLMSGASMGEDACLLEHTLVLSGDHVEDKATLQGWPAEGFQGKRA</sequence>
<keyword evidence="4" id="KW-0812">Transmembrane</keyword>
<feature type="transmembrane region" description="Helical" evidence="4">
    <location>
        <begin position="1109"/>
        <end position="1130"/>
    </location>
</feature>
<reference evidence="6" key="1">
    <citation type="journal article" date="2023" name="IMA Fungus">
        <title>Comparative genomic study of the Penicillium genus elucidates a diverse pangenome and 15 lateral gene transfer events.</title>
        <authorList>
            <person name="Petersen C."/>
            <person name="Sorensen T."/>
            <person name="Nielsen M.R."/>
            <person name="Sondergaard T.E."/>
            <person name="Sorensen J.L."/>
            <person name="Fitzpatrick D.A."/>
            <person name="Frisvad J.C."/>
            <person name="Nielsen K.L."/>
        </authorList>
    </citation>
    <scope>NUCLEOTIDE SEQUENCE</scope>
    <source>
        <strain evidence="6">IBT 17514</strain>
    </source>
</reference>
<dbReference type="InterPro" id="IPR020806">
    <property type="entry name" value="PKS_PP-bd"/>
</dbReference>
<accession>A0AAD6HSY2</accession>
<dbReference type="EMBL" id="JAQJAN010000003">
    <property type="protein sequence ID" value="KAJ5733847.1"/>
    <property type="molecule type" value="Genomic_DNA"/>
</dbReference>
<reference evidence="6" key="2">
    <citation type="submission" date="2023-01" db="EMBL/GenBank/DDBJ databases">
        <authorList>
            <person name="Petersen C."/>
        </authorList>
    </citation>
    <scope>NUCLEOTIDE SEQUENCE</scope>
    <source>
        <strain evidence="6">IBT 17514</strain>
    </source>
</reference>
<dbReference type="Pfam" id="PF00550">
    <property type="entry name" value="PP-binding"/>
    <property type="match status" value="1"/>
</dbReference>
<evidence type="ECO:0000313" key="7">
    <source>
        <dbReference type="Proteomes" id="UP001215712"/>
    </source>
</evidence>
<evidence type="ECO:0000256" key="3">
    <source>
        <dbReference type="SAM" id="MobiDB-lite"/>
    </source>
</evidence>
<evidence type="ECO:0000256" key="2">
    <source>
        <dbReference type="ARBA" id="ARBA00022553"/>
    </source>
</evidence>
<proteinExistence type="predicted"/>
<dbReference type="SUPFAM" id="SSF47336">
    <property type="entry name" value="ACP-like"/>
    <property type="match status" value="1"/>
</dbReference>
<dbReference type="SUPFAM" id="SSF51161">
    <property type="entry name" value="Trimeric LpxA-like enzymes"/>
    <property type="match status" value="3"/>
</dbReference>
<keyword evidence="7" id="KW-1185">Reference proteome</keyword>
<dbReference type="Pfam" id="PF00132">
    <property type="entry name" value="Hexapep"/>
    <property type="match status" value="1"/>
</dbReference>
<feature type="transmembrane region" description="Helical" evidence="4">
    <location>
        <begin position="1424"/>
        <end position="1451"/>
    </location>
</feature>
<feature type="domain" description="Carrier" evidence="5">
    <location>
        <begin position="722"/>
        <end position="796"/>
    </location>
</feature>
<dbReference type="GO" id="GO:0044550">
    <property type="term" value="P:secondary metabolite biosynthetic process"/>
    <property type="evidence" value="ECO:0007669"/>
    <property type="project" value="UniProtKB-ARBA"/>
</dbReference>
<gene>
    <name evidence="6" type="ORF">N7493_002633</name>
</gene>
<feature type="region of interest" description="Disordered" evidence="3">
    <location>
        <begin position="1295"/>
        <end position="1351"/>
    </location>
</feature>
<feature type="compositionally biased region" description="Polar residues" evidence="3">
    <location>
        <begin position="1295"/>
        <end position="1317"/>
    </location>
</feature>
<evidence type="ECO:0000313" key="6">
    <source>
        <dbReference type="EMBL" id="KAJ5733847.1"/>
    </source>
</evidence>
<dbReference type="Pfam" id="PF00501">
    <property type="entry name" value="AMP-binding"/>
    <property type="match status" value="1"/>
</dbReference>
<keyword evidence="4" id="KW-0472">Membrane</keyword>
<dbReference type="InterPro" id="IPR001451">
    <property type="entry name" value="Hexapep"/>
</dbReference>
<dbReference type="InterPro" id="IPR042099">
    <property type="entry name" value="ANL_N_sf"/>
</dbReference>
<evidence type="ECO:0000256" key="1">
    <source>
        <dbReference type="ARBA" id="ARBA00022450"/>
    </source>
</evidence>
<comment type="caution">
    <text evidence="6">The sequence shown here is derived from an EMBL/GenBank/DDBJ whole genome shotgun (WGS) entry which is preliminary data.</text>
</comment>
<name>A0AAD6HSY2_9EURO</name>
<organism evidence="6 7">
    <name type="scientific">Penicillium malachiteum</name>
    <dbReference type="NCBI Taxonomy" id="1324776"/>
    <lineage>
        <taxon>Eukaryota</taxon>
        <taxon>Fungi</taxon>
        <taxon>Dikarya</taxon>
        <taxon>Ascomycota</taxon>
        <taxon>Pezizomycotina</taxon>
        <taxon>Eurotiomycetes</taxon>
        <taxon>Eurotiomycetidae</taxon>
        <taxon>Eurotiales</taxon>
        <taxon>Aspergillaceae</taxon>
        <taxon>Penicillium</taxon>
    </lineage>
</organism>
<keyword evidence="2" id="KW-0597">Phosphoprotein</keyword>
<dbReference type="PROSITE" id="PS50075">
    <property type="entry name" value="CARRIER"/>
    <property type="match status" value="1"/>
</dbReference>
<evidence type="ECO:0000256" key="4">
    <source>
        <dbReference type="SAM" id="Phobius"/>
    </source>
</evidence>
<dbReference type="InterPro" id="IPR000873">
    <property type="entry name" value="AMP-dep_synth/lig_dom"/>
</dbReference>
<dbReference type="SUPFAM" id="SSF56801">
    <property type="entry name" value="Acetyl-CoA synthetase-like"/>
    <property type="match status" value="1"/>
</dbReference>
<dbReference type="Proteomes" id="UP001215712">
    <property type="component" value="Unassembled WGS sequence"/>
</dbReference>
<protein>
    <recommendedName>
        <fullName evidence="5">Carrier domain-containing protein</fullName>
    </recommendedName>
</protein>
<dbReference type="InterPro" id="IPR045851">
    <property type="entry name" value="AMP-bd_C_sf"/>
</dbReference>
<feature type="compositionally biased region" description="Basic and acidic residues" evidence="3">
    <location>
        <begin position="1320"/>
        <end position="1336"/>
    </location>
</feature>
<dbReference type="Gene3D" id="3.30.300.30">
    <property type="match status" value="1"/>
</dbReference>
<keyword evidence="4" id="KW-1133">Transmembrane helix</keyword>
<dbReference type="InterPro" id="IPR011004">
    <property type="entry name" value="Trimer_LpxA-like_sf"/>
</dbReference>
<dbReference type="SMART" id="SM00823">
    <property type="entry name" value="PKS_PP"/>
    <property type="match status" value="1"/>
</dbReference>
<feature type="transmembrane region" description="Helical" evidence="4">
    <location>
        <begin position="868"/>
        <end position="893"/>
    </location>
</feature>
<dbReference type="Gene3D" id="1.10.1200.10">
    <property type="entry name" value="ACP-like"/>
    <property type="match status" value="1"/>
</dbReference>
<evidence type="ECO:0000259" key="5">
    <source>
        <dbReference type="PROSITE" id="PS50075"/>
    </source>
</evidence>
<dbReference type="GO" id="GO:0031177">
    <property type="term" value="F:phosphopantetheine binding"/>
    <property type="evidence" value="ECO:0007669"/>
    <property type="project" value="InterPro"/>
</dbReference>
<feature type="region of interest" description="Disordered" evidence="3">
    <location>
        <begin position="1"/>
        <end position="36"/>
    </location>
</feature>
<dbReference type="Gene3D" id="3.40.50.12780">
    <property type="entry name" value="N-terminal domain of ligase-like"/>
    <property type="match status" value="1"/>
</dbReference>
<feature type="compositionally biased region" description="Low complexity" evidence="3">
    <location>
        <begin position="23"/>
        <end position="35"/>
    </location>
</feature>
<dbReference type="PANTHER" id="PTHR43201:SF10">
    <property type="entry name" value="CARRIER DOMAIN-CONTAINING PROTEIN"/>
    <property type="match status" value="1"/>
</dbReference>
<dbReference type="InterPro" id="IPR009081">
    <property type="entry name" value="PP-bd_ACP"/>
</dbReference>